<dbReference type="Pfam" id="PF01471">
    <property type="entry name" value="PG_binding_1"/>
    <property type="match status" value="1"/>
</dbReference>
<reference evidence="4" key="1">
    <citation type="submission" date="2020-05" db="EMBL/GenBank/DDBJ databases">
        <authorList>
            <person name="Chiriac C."/>
            <person name="Salcher M."/>
            <person name="Ghai R."/>
            <person name="Kavagutti S V."/>
        </authorList>
    </citation>
    <scope>NUCLEOTIDE SEQUENCE</scope>
</reference>
<evidence type="ECO:0000259" key="2">
    <source>
        <dbReference type="Pfam" id="PF01471"/>
    </source>
</evidence>
<evidence type="ECO:0000259" key="3">
    <source>
        <dbReference type="Pfam" id="PF05257"/>
    </source>
</evidence>
<accession>A0A6J5S5D5</accession>
<evidence type="ECO:0000256" key="1">
    <source>
        <dbReference type="ARBA" id="ARBA00022529"/>
    </source>
</evidence>
<sequence>MARSALTIETTFPGTTQIEAGGIGLLRVQEWLTLQGHGVVLDGRPGPATSEAIRSFQNERRLKPDGVVGPVTWSYLIAPMVRATGPADKILAEMTGPGGDISLNGMIVLLAHQHLREHPREVGGQNRGPWVRLYCDGNEGDAWAWCAGFASYVVRQARAGSGHPGDISPGGGIRTYSCDAWANGFKADGMLIPQATPEVVAAKVKPGCIFFLVDPKNLNDRHHTGIVTEVAKDGSWVKTIEGNTNDEGSREGYEVCARTRAVGKLDFGIVAKRA</sequence>
<dbReference type="Gene3D" id="1.10.101.10">
    <property type="entry name" value="PGBD-like superfamily/PGBD"/>
    <property type="match status" value="1"/>
</dbReference>
<proteinExistence type="predicted"/>
<dbReference type="InterPro" id="IPR007921">
    <property type="entry name" value="CHAP_dom"/>
</dbReference>
<name>A0A6J5S5D5_9CAUD</name>
<protein>
    <submittedName>
        <fullName evidence="4">CHAP domain containing protein</fullName>
    </submittedName>
</protein>
<dbReference type="InterPro" id="IPR036366">
    <property type="entry name" value="PGBDSf"/>
</dbReference>
<dbReference type="InterPro" id="IPR002477">
    <property type="entry name" value="Peptidoglycan-bd-like"/>
</dbReference>
<evidence type="ECO:0000313" key="4">
    <source>
        <dbReference type="EMBL" id="CAB4203589.1"/>
    </source>
</evidence>
<organism evidence="4">
    <name type="scientific">uncultured Caudovirales phage</name>
    <dbReference type="NCBI Taxonomy" id="2100421"/>
    <lineage>
        <taxon>Viruses</taxon>
        <taxon>Duplodnaviria</taxon>
        <taxon>Heunggongvirae</taxon>
        <taxon>Uroviricota</taxon>
        <taxon>Caudoviricetes</taxon>
        <taxon>Peduoviridae</taxon>
        <taxon>Maltschvirus</taxon>
        <taxon>Maltschvirus maltsch</taxon>
    </lineage>
</organism>
<feature type="domain" description="Peptidase C51" evidence="3">
    <location>
        <begin position="140"/>
        <end position="243"/>
    </location>
</feature>
<dbReference type="Pfam" id="PF05257">
    <property type="entry name" value="CHAP"/>
    <property type="match status" value="1"/>
</dbReference>
<feature type="domain" description="Peptidoglycan binding-like" evidence="2">
    <location>
        <begin position="28"/>
        <end position="74"/>
    </location>
</feature>
<dbReference type="InterPro" id="IPR036365">
    <property type="entry name" value="PGBD-like_sf"/>
</dbReference>
<dbReference type="EMBL" id="LR797331">
    <property type="protein sequence ID" value="CAB4203589.1"/>
    <property type="molecule type" value="Genomic_DNA"/>
</dbReference>
<keyword evidence="1" id="KW-0929">Antimicrobial</keyword>
<gene>
    <name evidence="4" type="ORF">UFOVP1382_200</name>
</gene>
<dbReference type="SUPFAM" id="SSF47090">
    <property type="entry name" value="PGBD-like"/>
    <property type="match status" value="1"/>
</dbReference>